<sequence length="961" mass="108102">MRRAHNLELAREIVFVDSTASCGTTKSTVTVVLTATKAGAVPLAVIIHKEQSTDGYLAAFKLLKEAHPLCFGGQPAPQVLMSDNSSAEKAALQQTWPSARQLLCHFHVAQAEWRWLTTSHNSVDKDQRRRFMPKNMHMSSWRSSCGVCILRPRCIRRSQSTRLQCILNGAALRLGSERRRENELLQKVGRCLRLRSLFWVKLPKSPPCKLPPPPPPPKEWYKQKVHESAKEVQQLKKKVKTLHQKKRRLSKRIDASQDLIEQLKEQNLLSEKGLEVFQASFSPDIQQLLKRTHEKTNKYPPELRAFALTLHYYSPRAYDYVRAKFNNALPNQRTLREWYKAVNGDPGFTSESFEFIKNIVQGTDEPLVAAIMVDDMSIKKHVQLVGNKVFGYVDLGMEMPDDSLPEATNACVFMLVALNMRLKVPLGYFFIDSLSGSERAQLTKECISRVTSAGVIAASLTFDGAASNFSMASFLGADLRCRSPGFNTSFQCLEDCPNKVFVILDACHMIKLVRNCLGSVNHLTDIQGRKVKWSYIEALEALQQKEGLHLGNKLTKVHLEWAKQKMKVRLAVQTLSSSVADALDFCEYKLKLPQFQGAHATAEFIRIFDRLFDILNSRNPLARSFKAPLRQQNAASWKSFFHEAEEYIRGLKDASGRPVIDGLKKTGFVGLIICIRSVTALFDALVATKILKYLLTHKMSQDHLETFFGCVRGKGGYNNNPTACQFRAAYKRLLFHTEVTSSDAGNCCRDVVSILNMSSAVSLAESPTAVTSHRRSSLLEPVDDEHDYTHRVDLPQSLSAVTSAVVPYIAGFVARKVRSVTNCEECCAALESSEEPDLVRAKNRGGLVAPSKDVLEICSIAEKGLRVLQHECKNLKSLNSSSDSLLVHVMTAVFEKALFAQLEPHLLDCDPLDNHIYSLSKKIASVYIRTRLHHISRRMNQENCNKNVRTLLTREIIFKNL</sequence>
<dbReference type="Pfam" id="PF12017">
    <property type="entry name" value="Tnp_P_element"/>
    <property type="match status" value="1"/>
</dbReference>
<evidence type="ECO:0000259" key="4">
    <source>
        <dbReference type="Pfam" id="PF21787"/>
    </source>
</evidence>
<accession>A0A9J6DTB2</accession>
<evidence type="ECO:0000259" key="6">
    <source>
        <dbReference type="Pfam" id="PF21789"/>
    </source>
</evidence>
<evidence type="ECO:0008006" key="9">
    <source>
        <dbReference type="Google" id="ProtNLM"/>
    </source>
</evidence>
<reference evidence="7" key="1">
    <citation type="journal article" date="2020" name="Cell">
        <title>Large-Scale Comparative Analyses of Tick Genomes Elucidate Their Genetic Diversity and Vector Capacities.</title>
        <authorList>
            <consortium name="Tick Genome and Microbiome Consortium (TIGMIC)"/>
            <person name="Jia N."/>
            <person name="Wang J."/>
            <person name="Shi W."/>
            <person name="Du L."/>
            <person name="Sun Y."/>
            <person name="Zhan W."/>
            <person name="Jiang J.F."/>
            <person name="Wang Q."/>
            <person name="Zhang B."/>
            <person name="Ji P."/>
            <person name="Bell-Sakyi L."/>
            <person name="Cui X.M."/>
            <person name="Yuan T.T."/>
            <person name="Jiang B.G."/>
            <person name="Yang W.F."/>
            <person name="Lam T.T."/>
            <person name="Chang Q.C."/>
            <person name="Ding S.J."/>
            <person name="Wang X.J."/>
            <person name="Zhu J.G."/>
            <person name="Ruan X.D."/>
            <person name="Zhao L."/>
            <person name="Wei J.T."/>
            <person name="Ye R.Z."/>
            <person name="Que T.C."/>
            <person name="Du C.H."/>
            <person name="Zhou Y.H."/>
            <person name="Cheng J.X."/>
            <person name="Dai P.F."/>
            <person name="Guo W.B."/>
            <person name="Han X.H."/>
            <person name="Huang E.J."/>
            <person name="Li L.F."/>
            <person name="Wei W."/>
            <person name="Gao Y.C."/>
            <person name="Liu J.Z."/>
            <person name="Shao H.Z."/>
            <person name="Wang X."/>
            <person name="Wang C.C."/>
            <person name="Yang T.C."/>
            <person name="Huo Q.B."/>
            <person name="Li W."/>
            <person name="Chen H.Y."/>
            <person name="Chen S.E."/>
            <person name="Zhou L.G."/>
            <person name="Ni X.B."/>
            <person name="Tian J.H."/>
            <person name="Sheng Y."/>
            <person name="Liu T."/>
            <person name="Pan Y.S."/>
            <person name="Xia L.Y."/>
            <person name="Li J."/>
            <person name="Zhao F."/>
            <person name="Cao W.C."/>
        </authorList>
    </citation>
    <scope>NUCLEOTIDE SEQUENCE</scope>
    <source>
        <strain evidence="7">Rmic-2018</strain>
    </source>
</reference>
<dbReference type="Pfam" id="PF21787">
    <property type="entry name" value="TNP-like_RNaseH_N"/>
    <property type="match status" value="1"/>
</dbReference>
<evidence type="ECO:0000259" key="5">
    <source>
        <dbReference type="Pfam" id="PF21788"/>
    </source>
</evidence>
<keyword evidence="8" id="KW-1185">Reference proteome</keyword>
<dbReference type="AlphaFoldDB" id="A0A9J6DTB2"/>
<evidence type="ECO:0000313" key="8">
    <source>
        <dbReference type="Proteomes" id="UP000821866"/>
    </source>
</evidence>
<dbReference type="InterPro" id="IPR048365">
    <property type="entry name" value="TNP-like_RNaseH_N"/>
</dbReference>
<name>A0A9J6DTB2_RHIMP</name>
<dbReference type="InterPro" id="IPR048367">
    <property type="entry name" value="TNP-like_RNaseH_C"/>
</dbReference>
<evidence type="ECO:0000256" key="1">
    <source>
        <dbReference type="SAM" id="Coils"/>
    </source>
</evidence>
<dbReference type="Pfam" id="PF21789">
    <property type="entry name" value="TNP-like_RNaseH_C"/>
    <property type="match status" value="1"/>
</dbReference>
<keyword evidence="1" id="KW-0175">Coiled coil</keyword>
<comment type="caution">
    <text evidence="7">The sequence shown here is derived from an EMBL/GenBank/DDBJ whole genome shotgun (WGS) entry which is preliminary data.</text>
</comment>
<dbReference type="InterPro" id="IPR048366">
    <property type="entry name" value="TNP-like_GBD"/>
</dbReference>
<gene>
    <name evidence="7" type="ORF">HPB51_008981</name>
</gene>
<dbReference type="PANTHER" id="PTHR47577">
    <property type="entry name" value="THAP DOMAIN-CONTAINING PROTEIN 6"/>
    <property type="match status" value="1"/>
</dbReference>
<reference evidence="7" key="2">
    <citation type="submission" date="2021-09" db="EMBL/GenBank/DDBJ databases">
        <authorList>
            <person name="Jia N."/>
            <person name="Wang J."/>
            <person name="Shi W."/>
            <person name="Du L."/>
            <person name="Sun Y."/>
            <person name="Zhan W."/>
            <person name="Jiang J."/>
            <person name="Wang Q."/>
            <person name="Zhang B."/>
            <person name="Ji P."/>
            <person name="Sakyi L.B."/>
            <person name="Cui X."/>
            <person name="Yuan T."/>
            <person name="Jiang B."/>
            <person name="Yang W."/>
            <person name="Lam T.T.-Y."/>
            <person name="Chang Q."/>
            <person name="Ding S."/>
            <person name="Wang X."/>
            <person name="Zhu J."/>
            <person name="Ruan X."/>
            <person name="Zhao L."/>
            <person name="Wei J."/>
            <person name="Que T."/>
            <person name="Du C."/>
            <person name="Cheng J."/>
            <person name="Dai P."/>
            <person name="Han X."/>
            <person name="Huang E."/>
            <person name="Gao Y."/>
            <person name="Liu J."/>
            <person name="Shao H."/>
            <person name="Ye R."/>
            <person name="Li L."/>
            <person name="Wei W."/>
            <person name="Wang X."/>
            <person name="Wang C."/>
            <person name="Huo Q."/>
            <person name="Li W."/>
            <person name="Guo W."/>
            <person name="Chen H."/>
            <person name="Chen S."/>
            <person name="Zhou L."/>
            <person name="Zhou L."/>
            <person name="Ni X."/>
            <person name="Tian J."/>
            <person name="Zhou Y."/>
            <person name="Sheng Y."/>
            <person name="Liu T."/>
            <person name="Pan Y."/>
            <person name="Xia L."/>
            <person name="Li J."/>
            <person name="Zhao F."/>
            <person name="Cao W."/>
        </authorList>
    </citation>
    <scope>NUCLEOTIDE SEQUENCE</scope>
    <source>
        <strain evidence="7">Rmic-2018</strain>
        <tissue evidence="7">Larvae</tissue>
    </source>
</reference>
<feature type="domain" description="THAP9-like helix-turn-helix" evidence="3">
    <location>
        <begin position="262"/>
        <end position="338"/>
    </location>
</feature>
<dbReference type="Pfam" id="PF21788">
    <property type="entry name" value="TNP-like_GBD"/>
    <property type="match status" value="1"/>
</dbReference>
<proteinExistence type="predicted"/>
<dbReference type="PANTHER" id="PTHR47577:SF2">
    <property type="entry name" value="THAP DOMAIN CONTAINING 9"/>
    <property type="match status" value="1"/>
</dbReference>
<dbReference type="VEuPathDB" id="VectorBase:LOC119184010"/>
<protein>
    <recommendedName>
        <fullName evidence="9">DNA transposase THAP9</fullName>
    </recommendedName>
</protein>
<feature type="coiled-coil region" evidence="1">
    <location>
        <begin position="218"/>
        <end position="266"/>
    </location>
</feature>
<dbReference type="VEuPathDB" id="VectorBase:LOC119182477"/>
<dbReference type="InterPro" id="IPR021896">
    <property type="entry name" value="THAP9-like_HTH"/>
</dbReference>
<evidence type="ECO:0000259" key="3">
    <source>
        <dbReference type="Pfam" id="PF12017"/>
    </source>
</evidence>
<evidence type="ECO:0000313" key="7">
    <source>
        <dbReference type="EMBL" id="KAH8025495.1"/>
    </source>
</evidence>
<dbReference type="Proteomes" id="UP000821866">
    <property type="component" value="Unassembled WGS sequence"/>
</dbReference>
<feature type="domain" description="MULE transposase" evidence="2">
    <location>
        <begin position="29"/>
        <end position="110"/>
    </location>
</feature>
<feature type="domain" description="Transposable element P transposase-like RNase H C-terminal" evidence="6">
    <location>
        <begin position="697"/>
        <end position="731"/>
    </location>
</feature>
<dbReference type="InterPro" id="IPR018289">
    <property type="entry name" value="MULE_transposase_dom"/>
</dbReference>
<dbReference type="VEuPathDB" id="VectorBase:LOC119168446"/>
<dbReference type="Pfam" id="PF10551">
    <property type="entry name" value="MULE"/>
    <property type="match status" value="1"/>
</dbReference>
<organism evidence="7 8">
    <name type="scientific">Rhipicephalus microplus</name>
    <name type="common">Cattle tick</name>
    <name type="synonym">Boophilus microplus</name>
    <dbReference type="NCBI Taxonomy" id="6941"/>
    <lineage>
        <taxon>Eukaryota</taxon>
        <taxon>Metazoa</taxon>
        <taxon>Ecdysozoa</taxon>
        <taxon>Arthropoda</taxon>
        <taxon>Chelicerata</taxon>
        <taxon>Arachnida</taxon>
        <taxon>Acari</taxon>
        <taxon>Parasitiformes</taxon>
        <taxon>Ixodida</taxon>
        <taxon>Ixodoidea</taxon>
        <taxon>Ixodidae</taxon>
        <taxon>Rhipicephalinae</taxon>
        <taxon>Rhipicephalus</taxon>
        <taxon>Boophilus</taxon>
    </lineage>
</organism>
<feature type="domain" description="Transposable element P transposase-like RNase H" evidence="4">
    <location>
        <begin position="345"/>
        <end position="476"/>
    </location>
</feature>
<evidence type="ECO:0000259" key="2">
    <source>
        <dbReference type="Pfam" id="PF10551"/>
    </source>
</evidence>
<dbReference type="EMBL" id="JABSTU010000007">
    <property type="protein sequence ID" value="KAH8025495.1"/>
    <property type="molecule type" value="Genomic_DNA"/>
</dbReference>
<feature type="domain" description="Transposable element P transposase-like GTP-binding insertion" evidence="5">
    <location>
        <begin position="507"/>
        <end position="628"/>
    </location>
</feature>